<comment type="caution">
    <text evidence="6">The sequence shown here is derived from an EMBL/GenBank/DDBJ whole genome shotgun (WGS) entry which is preliminary data.</text>
</comment>
<dbReference type="AlphaFoldDB" id="A0A921I324"/>
<dbReference type="PROSITE" id="PS51464">
    <property type="entry name" value="SIS"/>
    <property type="match status" value="1"/>
</dbReference>
<evidence type="ECO:0000259" key="4">
    <source>
        <dbReference type="PROSITE" id="PS51071"/>
    </source>
</evidence>
<evidence type="ECO:0000256" key="3">
    <source>
        <dbReference type="ARBA" id="ARBA00023163"/>
    </source>
</evidence>
<reference evidence="6" key="1">
    <citation type="journal article" date="2021" name="PeerJ">
        <title>Extensive microbial diversity within the chicken gut microbiome revealed by metagenomics and culture.</title>
        <authorList>
            <person name="Gilroy R."/>
            <person name="Ravi A."/>
            <person name="Getino M."/>
            <person name="Pursley I."/>
            <person name="Horton D.L."/>
            <person name="Alikhan N.F."/>
            <person name="Baker D."/>
            <person name="Gharbi K."/>
            <person name="Hall N."/>
            <person name="Watson M."/>
            <person name="Adriaenssens E.M."/>
            <person name="Foster-Nyarko E."/>
            <person name="Jarju S."/>
            <person name="Secka A."/>
            <person name="Antonio M."/>
            <person name="Oren A."/>
            <person name="Chaudhuri R.R."/>
            <person name="La Ragione R."/>
            <person name="Hildebrand F."/>
            <person name="Pallen M.J."/>
        </authorList>
    </citation>
    <scope>NUCLEOTIDE SEQUENCE</scope>
    <source>
        <strain evidence="6">ChiSjej5B23-16112</strain>
    </source>
</reference>
<dbReference type="Gene3D" id="1.10.10.10">
    <property type="entry name" value="Winged helix-like DNA-binding domain superfamily/Winged helix DNA-binding domain"/>
    <property type="match status" value="1"/>
</dbReference>
<keyword evidence="1" id="KW-0805">Transcription regulation</keyword>
<evidence type="ECO:0000313" key="6">
    <source>
        <dbReference type="EMBL" id="HJF95099.1"/>
    </source>
</evidence>
<dbReference type="PROSITE" id="PS51071">
    <property type="entry name" value="HTH_RPIR"/>
    <property type="match status" value="1"/>
</dbReference>
<proteinExistence type="predicted"/>
<dbReference type="CDD" id="cd05013">
    <property type="entry name" value="SIS_RpiR"/>
    <property type="match status" value="1"/>
</dbReference>
<evidence type="ECO:0000313" key="7">
    <source>
        <dbReference type="Proteomes" id="UP000769156"/>
    </source>
</evidence>
<dbReference type="InterPro" id="IPR036388">
    <property type="entry name" value="WH-like_DNA-bd_sf"/>
</dbReference>
<feature type="domain" description="HTH rpiR-type" evidence="4">
    <location>
        <begin position="1"/>
        <end position="75"/>
    </location>
</feature>
<dbReference type="Pfam" id="PF01418">
    <property type="entry name" value="HTH_6"/>
    <property type="match status" value="1"/>
</dbReference>
<dbReference type="GO" id="GO:0003677">
    <property type="term" value="F:DNA binding"/>
    <property type="evidence" value="ECO:0007669"/>
    <property type="project" value="UniProtKB-KW"/>
</dbReference>
<dbReference type="InterPro" id="IPR035472">
    <property type="entry name" value="RpiR-like_SIS"/>
</dbReference>
<gene>
    <name evidence="6" type="ORF">K8V82_09990</name>
</gene>
<dbReference type="SUPFAM" id="SSF46689">
    <property type="entry name" value="Homeodomain-like"/>
    <property type="match status" value="1"/>
</dbReference>
<dbReference type="Proteomes" id="UP000769156">
    <property type="component" value="Unassembled WGS sequence"/>
</dbReference>
<dbReference type="GO" id="GO:1901135">
    <property type="term" value="P:carbohydrate derivative metabolic process"/>
    <property type="evidence" value="ECO:0007669"/>
    <property type="project" value="InterPro"/>
</dbReference>
<sequence>MGFSVQEPEGKYTKSDRRIMDFVEDYTDEFLFMSIGQLAERLGMSEATVSRCARHLGYRDFKEMKNDLIQKKAGKGAAGKLAGTLMKDQGFDVENWFDFQRECLERTRENLDMGQFQEAVQRIGSARNIYIHAKNASLAAARLLFFRLRRLGFQASLIPSGGSEVLEGIAHAGEGDLIILFSFSKVSEEGRMILDYARETGCRTLAFTSRLYAPQEQRADVNLYVYRGEKEEFHTMSSAVAVIDALVLALSDSIQPKAAEELMRLQKLKKKYGRQLYGK</sequence>
<dbReference type="PANTHER" id="PTHR30514">
    <property type="entry name" value="GLUCOKINASE"/>
    <property type="match status" value="1"/>
</dbReference>
<dbReference type="Gene3D" id="3.40.50.10490">
    <property type="entry name" value="Glucose-6-phosphate isomerase like protein, domain 1"/>
    <property type="match status" value="1"/>
</dbReference>
<dbReference type="GO" id="GO:0097367">
    <property type="term" value="F:carbohydrate derivative binding"/>
    <property type="evidence" value="ECO:0007669"/>
    <property type="project" value="InterPro"/>
</dbReference>
<dbReference type="InterPro" id="IPR000281">
    <property type="entry name" value="HTH_RpiR"/>
</dbReference>
<dbReference type="InterPro" id="IPR047640">
    <property type="entry name" value="RpiR-like"/>
</dbReference>
<evidence type="ECO:0000259" key="5">
    <source>
        <dbReference type="PROSITE" id="PS51464"/>
    </source>
</evidence>
<evidence type="ECO:0000256" key="1">
    <source>
        <dbReference type="ARBA" id="ARBA00023015"/>
    </source>
</evidence>
<dbReference type="Pfam" id="PF01380">
    <property type="entry name" value="SIS"/>
    <property type="match status" value="1"/>
</dbReference>
<protein>
    <submittedName>
        <fullName evidence="6">MurR/RpiR family transcriptional regulator</fullName>
    </submittedName>
</protein>
<accession>A0A921I324</accession>
<feature type="domain" description="SIS" evidence="5">
    <location>
        <begin position="119"/>
        <end position="264"/>
    </location>
</feature>
<dbReference type="InterPro" id="IPR001347">
    <property type="entry name" value="SIS_dom"/>
</dbReference>
<dbReference type="InterPro" id="IPR046348">
    <property type="entry name" value="SIS_dom_sf"/>
</dbReference>
<dbReference type="GO" id="GO:0003700">
    <property type="term" value="F:DNA-binding transcription factor activity"/>
    <property type="evidence" value="ECO:0007669"/>
    <property type="project" value="InterPro"/>
</dbReference>
<dbReference type="InterPro" id="IPR009057">
    <property type="entry name" value="Homeodomain-like_sf"/>
</dbReference>
<name>A0A921I324_9FIRM</name>
<reference evidence="6" key="2">
    <citation type="submission" date="2021-09" db="EMBL/GenBank/DDBJ databases">
        <authorList>
            <person name="Gilroy R."/>
        </authorList>
    </citation>
    <scope>NUCLEOTIDE SEQUENCE</scope>
    <source>
        <strain evidence="6">ChiSjej5B23-16112</strain>
    </source>
</reference>
<evidence type="ECO:0000256" key="2">
    <source>
        <dbReference type="ARBA" id="ARBA00023125"/>
    </source>
</evidence>
<organism evidence="6 7">
    <name type="scientific">Lachnoclostridium phocaeense</name>
    <dbReference type="NCBI Taxonomy" id="1871021"/>
    <lineage>
        <taxon>Bacteria</taxon>
        <taxon>Bacillati</taxon>
        <taxon>Bacillota</taxon>
        <taxon>Clostridia</taxon>
        <taxon>Lachnospirales</taxon>
        <taxon>Lachnospiraceae</taxon>
    </lineage>
</organism>
<dbReference type="EMBL" id="DYVY01000165">
    <property type="protein sequence ID" value="HJF95099.1"/>
    <property type="molecule type" value="Genomic_DNA"/>
</dbReference>
<dbReference type="SUPFAM" id="SSF53697">
    <property type="entry name" value="SIS domain"/>
    <property type="match status" value="1"/>
</dbReference>
<keyword evidence="3" id="KW-0804">Transcription</keyword>
<keyword evidence="2" id="KW-0238">DNA-binding</keyword>